<reference evidence="7" key="1">
    <citation type="journal article" date="2019" name="Int. J. Syst. Evol. Microbiol.">
        <title>The Global Catalogue of Microorganisms (GCM) 10K type strain sequencing project: providing services to taxonomists for standard genome sequencing and annotation.</title>
        <authorList>
            <consortium name="The Broad Institute Genomics Platform"/>
            <consortium name="The Broad Institute Genome Sequencing Center for Infectious Disease"/>
            <person name="Wu L."/>
            <person name="Ma J."/>
        </authorList>
    </citation>
    <scope>NUCLEOTIDE SEQUENCE [LARGE SCALE GENOMIC DNA]</scope>
    <source>
        <strain evidence="7">JCM 18514</strain>
    </source>
</reference>
<evidence type="ECO:0000256" key="3">
    <source>
        <dbReference type="ARBA" id="ARBA00022741"/>
    </source>
</evidence>
<dbReference type="Pfam" id="PF00005">
    <property type="entry name" value="ABC_tran"/>
    <property type="match status" value="1"/>
</dbReference>
<sequence>MIEVIGLTKSYGGRTRVDDVTFSVGDGRIVGFIGPNGAGKTTTMRTALGLEKPDSGRALFDGRPYGELPNPRQSVGAVLDAGALIPDLRAIELVRYCASVQGVDKARAERVLDMVGLSDARRRKVRELSLGMRQRLALAAAILGNPGNYVLDEPLNGLDPSGIQWLRHLLIQLRDEGAALLLSSHIITELELVADDVVLINNGVLKLRSSLADLARGAGARVHVVSEDVSSFIALAEGNGATIVEANGRAVVVADLTAGELFSLAAAHGLVLDELRTESVSLDDVYRRIVDTKIEGEAR</sequence>
<evidence type="ECO:0000256" key="1">
    <source>
        <dbReference type="ARBA" id="ARBA00005417"/>
    </source>
</evidence>
<keyword evidence="3" id="KW-0547">Nucleotide-binding</keyword>
<dbReference type="GO" id="GO:0005524">
    <property type="term" value="F:ATP binding"/>
    <property type="evidence" value="ECO:0007669"/>
    <property type="project" value="UniProtKB-KW"/>
</dbReference>
<comment type="similarity">
    <text evidence="1">Belongs to the ABC transporter superfamily.</text>
</comment>
<dbReference type="InterPro" id="IPR003593">
    <property type="entry name" value="AAA+_ATPase"/>
</dbReference>
<accession>A0ABP9SH26</accession>
<dbReference type="EMBL" id="BAABKK010000015">
    <property type="protein sequence ID" value="GAA5195658.1"/>
    <property type="molecule type" value="Genomic_DNA"/>
</dbReference>
<dbReference type="PROSITE" id="PS00211">
    <property type="entry name" value="ABC_TRANSPORTER_1"/>
    <property type="match status" value="1"/>
</dbReference>
<dbReference type="Gene3D" id="3.40.50.300">
    <property type="entry name" value="P-loop containing nucleotide triphosphate hydrolases"/>
    <property type="match status" value="1"/>
</dbReference>
<evidence type="ECO:0000259" key="5">
    <source>
        <dbReference type="PROSITE" id="PS50893"/>
    </source>
</evidence>
<evidence type="ECO:0000256" key="4">
    <source>
        <dbReference type="ARBA" id="ARBA00022840"/>
    </source>
</evidence>
<dbReference type="RefSeq" id="WP_345449808.1">
    <property type="nucleotide sequence ID" value="NZ_BAABKK010000015.1"/>
</dbReference>
<organism evidence="6 7">
    <name type="scientific">Arthrobacter gyeryongensis</name>
    <dbReference type="NCBI Taxonomy" id="1650592"/>
    <lineage>
        <taxon>Bacteria</taxon>
        <taxon>Bacillati</taxon>
        <taxon>Actinomycetota</taxon>
        <taxon>Actinomycetes</taxon>
        <taxon>Micrococcales</taxon>
        <taxon>Micrococcaceae</taxon>
        <taxon>Arthrobacter</taxon>
    </lineage>
</organism>
<dbReference type="InterPro" id="IPR017871">
    <property type="entry name" value="ABC_transporter-like_CS"/>
</dbReference>
<dbReference type="SUPFAM" id="SSF52540">
    <property type="entry name" value="P-loop containing nucleoside triphosphate hydrolases"/>
    <property type="match status" value="1"/>
</dbReference>
<feature type="domain" description="ABC transporter" evidence="5">
    <location>
        <begin position="2"/>
        <end position="227"/>
    </location>
</feature>
<dbReference type="PANTHER" id="PTHR43335">
    <property type="entry name" value="ABC TRANSPORTER, ATP-BINDING PROTEIN"/>
    <property type="match status" value="1"/>
</dbReference>
<dbReference type="Proteomes" id="UP001500200">
    <property type="component" value="Unassembled WGS sequence"/>
</dbReference>
<evidence type="ECO:0000313" key="6">
    <source>
        <dbReference type="EMBL" id="GAA5195658.1"/>
    </source>
</evidence>
<dbReference type="InterPro" id="IPR003439">
    <property type="entry name" value="ABC_transporter-like_ATP-bd"/>
</dbReference>
<keyword evidence="7" id="KW-1185">Reference proteome</keyword>
<name>A0ABP9SH26_9MICC</name>
<dbReference type="InterPro" id="IPR027417">
    <property type="entry name" value="P-loop_NTPase"/>
</dbReference>
<evidence type="ECO:0000256" key="2">
    <source>
        <dbReference type="ARBA" id="ARBA00022448"/>
    </source>
</evidence>
<evidence type="ECO:0000313" key="7">
    <source>
        <dbReference type="Proteomes" id="UP001500200"/>
    </source>
</evidence>
<dbReference type="SMART" id="SM00382">
    <property type="entry name" value="AAA"/>
    <property type="match status" value="1"/>
</dbReference>
<comment type="caution">
    <text evidence="6">The sequence shown here is derived from an EMBL/GenBank/DDBJ whole genome shotgun (WGS) entry which is preliminary data.</text>
</comment>
<dbReference type="PANTHER" id="PTHR43335:SF4">
    <property type="entry name" value="ABC TRANSPORTER, ATP-BINDING PROTEIN"/>
    <property type="match status" value="1"/>
</dbReference>
<keyword evidence="2" id="KW-0813">Transport</keyword>
<dbReference type="PROSITE" id="PS50893">
    <property type="entry name" value="ABC_TRANSPORTER_2"/>
    <property type="match status" value="1"/>
</dbReference>
<keyword evidence="4 6" id="KW-0067">ATP-binding</keyword>
<protein>
    <submittedName>
        <fullName evidence="6">ABC transporter ATP-binding protein</fullName>
    </submittedName>
</protein>
<gene>
    <name evidence="6" type="ORF">GCM10023346_26220</name>
</gene>
<proteinExistence type="inferred from homology"/>